<dbReference type="Gene3D" id="1.10.150.20">
    <property type="entry name" value="5' to 3' exonuclease, C-terminal subdomain"/>
    <property type="match status" value="1"/>
</dbReference>
<dbReference type="Pfam" id="PF14716">
    <property type="entry name" value="HHH_8"/>
    <property type="match status" value="1"/>
</dbReference>
<sequence length="754" mass="84648">MASSTSSHRIDLSSAPPIFVLQSHLQPDKLHETEDLIYQSGGHITYDAKEARLFIGRVARKTRAAFDLRAQGVWTEDSALPEESRDGGGNSNTPDEGPPKKKARLSSHHGAGPSTRHRRDSSSTVSASPELSPQGAARPSSEVFWPDLSDHILVVKLAWLDACSKDGRLVPYKPYVVYTAKIVPKPDGETTPKTSPTHTTYAKVDSPTASQASSLRRTSRPDPSSILERARAEAATLPARRRRWGDHAHHSPTPSSQHHKAPKLHRTTTSEMEYIAAHPLPPLPDWATGPYAHYSCCRSTFLTTPNSAFISQLTKIKDARQLRLDDIGVRAYSTSIASISAYPHRIEHAEEIVRLPGCEQKIASLWREWQDSAVTDTERYIQEVQELDAEPDLKVLRLFWNIWGVGAETARRFYYDHGWRELDDIVEFGWQQLTRVQQIGLKYWDDFQDKIPRAEVKAISDVILQHARLVLDIPEDKFGTKDDVECVIVGGYRRGKALCGDVDVVVTHRDEFKTKDLVGEVVCSLEDAGYITHTLTLHTTTSDRGQATLPYRAQPHRGHGFDSLDKALCVWQDPLFEEDGAGDDTGAGAQGENESHENAPPPQGKKKNPNIHRRVDIIISPWRTVGCAVLGWSGGTTFQRDIRRFVSKVHGLKFDSSGVRNRGNGRVLDLEGPRLRLRSNHGSGLDDIDKNNQKEIEREKEVIDLLLQGTAIEKDDERWKGMEWDDEDTWWDRERRLMEGLGIGYRPAEERCTG</sequence>
<comment type="subcellular location">
    <subcellularLocation>
        <location evidence="1">Nucleus</location>
    </subcellularLocation>
</comment>
<dbReference type="FunFam" id="1.10.150.20:FF:000010">
    <property type="entry name" value="DNA polymerase lambda"/>
    <property type="match status" value="1"/>
</dbReference>
<dbReference type="PRINTS" id="PR00869">
    <property type="entry name" value="DNAPOLX"/>
</dbReference>
<dbReference type="InterPro" id="IPR002054">
    <property type="entry name" value="DNA-dir_DNA_pol_X"/>
</dbReference>
<dbReference type="Gene3D" id="3.30.210.10">
    <property type="entry name" value="DNA polymerase, thumb domain"/>
    <property type="match status" value="1"/>
</dbReference>
<dbReference type="PANTHER" id="PTHR11276">
    <property type="entry name" value="DNA POLYMERASE TYPE-X FAMILY MEMBER"/>
    <property type="match status" value="1"/>
</dbReference>
<dbReference type="FunFam" id="1.10.150.110:FF:000005">
    <property type="entry name" value="DNA polymerase POL4"/>
    <property type="match status" value="1"/>
</dbReference>
<dbReference type="CDD" id="cd00141">
    <property type="entry name" value="NT_POLXc"/>
    <property type="match status" value="1"/>
</dbReference>
<dbReference type="Proteomes" id="UP000094526">
    <property type="component" value="Unassembled WGS sequence"/>
</dbReference>
<dbReference type="Pfam" id="PF14791">
    <property type="entry name" value="DNA_pol_B_thumb"/>
    <property type="match status" value="1"/>
</dbReference>
<dbReference type="Pfam" id="PF14792">
    <property type="entry name" value="DNA_pol_B_palm"/>
    <property type="match status" value="1"/>
</dbReference>
<evidence type="ECO:0000256" key="5">
    <source>
        <dbReference type="ARBA" id="ARBA00022723"/>
    </source>
</evidence>
<keyword evidence="6" id="KW-0539">Nucleus</keyword>
<feature type="compositionally biased region" description="Basic residues" evidence="7">
    <location>
        <begin position="257"/>
        <end position="266"/>
    </location>
</feature>
<dbReference type="SUPFAM" id="SSF81585">
    <property type="entry name" value="PsbU/PolX domain-like"/>
    <property type="match status" value="1"/>
</dbReference>
<evidence type="ECO:0000256" key="7">
    <source>
        <dbReference type="SAM" id="MobiDB-lite"/>
    </source>
</evidence>
<dbReference type="Gene3D" id="3.30.460.10">
    <property type="entry name" value="Beta Polymerase, domain 2"/>
    <property type="match status" value="1"/>
</dbReference>
<evidence type="ECO:0000256" key="2">
    <source>
        <dbReference type="ARBA" id="ARBA00008323"/>
    </source>
</evidence>
<evidence type="ECO:0000313" key="9">
    <source>
        <dbReference type="EMBL" id="OCT53471.1"/>
    </source>
</evidence>
<evidence type="ECO:0000256" key="3">
    <source>
        <dbReference type="ARBA" id="ARBA00022679"/>
    </source>
</evidence>
<dbReference type="InterPro" id="IPR018944">
    <property type="entry name" value="DNA_pol_lambd_fingers_domain"/>
</dbReference>
<dbReference type="SUPFAM" id="SSF47802">
    <property type="entry name" value="DNA polymerase beta, N-terminal domain-like"/>
    <property type="match status" value="1"/>
</dbReference>
<proteinExistence type="inferred from homology"/>
<evidence type="ECO:0000256" key="4">
    <source>
        <dbReference type="ARBA" id="ARBA00022695"/>
    </source>
</evidence>
<feature type="domain" description="BRCT" evidence="8">
    <location>
        <begin position="148"/>
        <end position="177"/>
    </location>
</feature>
<dbReference type="InterPro" id="IPR043519">
    <property type="entry name" value="NT_sf"/>
</dbReference>
<comment type="similarity">
    <text evidence="2">Belongs to the DNA polymerase type-X family.</text>
</comment>
<dbReference type="EMBL" id="LGRB01000008">
    <property type="protein sequence ID" value="OCT53471.1"/>
    <property type="molecule type" value="Genomic_DNA"/>
</dbReference>
<evidence type="ECO:0000313" key="10">
    <source>
        <dbReference type="Proteomes" id="UP000094526"/>
    </source>
</evidence>
<dbReference type="Pfam" id="PF10391">
    <property type="entry name" value="DNA_pol_lambd_f"/>
    <property type="match status" value="1"/>
</dbReference>
<dbReference type="InterPro" id="IPR022312">
    <property type="entry name" value="DNA_pol_X"/>
</dbReference>
<dbReference type="eggNOG" id="KOG2534">
    <property type="taxonomic scope" value="Eukaryota"/>
</dbReference>
<keyword evidence="3 9" id="KW-0808">Transferase</keyword>
<evidence type="ECO:0000256" key="6">
    <source>
        <dbReference type="ARBA" id="ARBA00023242"/>
    </source>
</evidence>
<evidence type="ECO:0000256" key="1">
    <source>
        <dbReference type="ARBA" id="ARBA00004123"/>
    </source>
</evidence>
<feature type="compositionally biased region" description="Low complexity" evidence="7">
    <location>
        <begin position="191"/>
        <end position="200"/>
    </location>
</feature>
<dbReference type="Gene3D" id="1.10.150.110">
    <property type="entry name" value="DNA polymerase beta, N-terminal domain-like"/>
    <property type="match status" value="1"/>
</dbReference>
<dbReference type="InterPro" id="IPR010996">
    <property type="entry name" value="HHH_MUS81"/>
</dbReference>
<dbReference type="GO" id="GO:0003887">
    <property type="term" value="F:DNA-directed DNA polymerase activity"/>
    <property type="evidence" value="ECO:0007669"/>
    <property type="project" value="InterPro"/>
</dbReference>
<feature type="compositionally biased region" description="Polar residues" evidence="7">
    <location>
        <begin position="207"/>
        <end position="216"/>
    </location>
</feature>
<evidence type="ECO:0000259" key="8">
    <source>
        <dbReference type="PROSITE" id="PS50172"/>
    </source>
</evidence>
<feature type="region of interest" description="Disordered" evidence="7">
    <location>
        <begin position="184"/>
        <end position="266"/>
    </location>
</feature>
<feature type="region of interest" description="Disordered" evidence="7">
    <location>
        <begin position="580"/>
        <end position="612"/>
    </location>
</feature>
<comment type="caution">
    <text evidence="9">The sequence shown here is derived from an EMBL/GenBank/DDBJ whole genome shotgun (WGS) entry which is preliminary data.</text>
</comment>
<dbReference type="InterPro" id="IPR037160">
    <property type="entry name" value="DNA_Pol_thumb_sf"/>
</dbReference>
<feature type="region of interest" description="Disordered" evidence="7">
    <location>
        <begin position="77"/>
        <end position="140"/>
    </location>
</feature>
<dbReference type="SUPFAM" id="SSF81301">
    <property type="entry name" value="Nucleotidyltransferase"/>
    <property type="match status" value="1"/>
</dbReference>
<keyword evidence="5" id="KW-0479">Metal-binding</keyword>
<gene>
    <name evidence="9" type="ORF">CLCR_09683</name>
</gene>
<organism evidence="9 10">
    <name type="scientific">Cladophialophora carrionii</name>
    <dbReference type="NCBI Taxonomy" id="86049"/>
    <lineage>
        <taxon>Eukaryota</taxon>
        <taxon>Fungi</taxon>
        <taxon>Dikarya</taxon>
        <taxon>Ascomycota</taxon>
        <taxon>Pezizomycotina</taxon>
        <taxon>Eurotiomycetes</taxon>
        <taxon>Chaetothyriomycetidae</taxon>
        <taxon>Chaetothyriales</taxon>
        <taxon>Herpotrichiellaceae</taxon>
        <taxon>Cladophialophora</taxon>
    </lineage>
</organism>
<dbReference type="VEuPathDB" id="FungiDB:CLCR_09683"/>
<dbReference type="VEuPathDB" id="FungiDB:G647_00437"/>
<protein>
    <submittedName>
        <fullName evidence="9">Terminal deoxynucleotidyl transferase</fullName>
    </submittedName>
</protein>
<dbReference type="PROSITE" id="PS50172">
    <property type="entry name" value="BRCT"/>
    <property type="match status" value="1"/>
</dbReference>
<dbReference type="GO" id="GO:0003677">
    <property type="term" value="F:DNA binding"/>
    <property type="evidence" value="ECO:0007669"/>
    <property type="project" value="InterPro"/>
</dbReference>
<dbReference type="PANTHER" id="PTHR11276:SF29">
    <property type="entry name" value="DNA POLYMERASE TYPE-X FAMILY PROTEIN POL4"/>
    <property type="match status" value="1"/>
</dbReference>
<reference evidence="10" key="1">
    <citation type="submission" date="2015-07" db="EMBL/GenBank/DDBJ databases">
        <authorList>
            <person name="Teixeira M.M."/>
            <person name="Souza R.C."/>
            <person name="Almeida L.G."/>
            <person name="Vicente V.A."/>
            <person name="de Hoog S."/>
            <person name="Bocca A.L."/>
            <person name="de Almeida S.R."/>
            <person name="Vasconcelos A.T."/>
            <person name="Felipe M.S."/>
        </authorList>
    </citation>
    <scope>NUCLEOTIDE SEQUENCE [LARGE SCALE GENOMIC DNA]</scope>
    <source>
        <strain evidence="10">KSF</strain>
    </source>
</reference>
<dbReference type="InterPro" id="IPR001357">
    <property type="entry name" value="BRCT_dom"/>
</dbReference>
<dbReference type="GO" id="GO:0006303">
    <property type="term" value="P:double-strand break repair via nonhomologous end joining"/>
    <property type="evidence" value="ECO:0007669"/>
    <property type="project" value="TreeGrafter"/>
</dbReference>
<dbReference type="GO" id="GO:0046872">
    <property type="term" value="F:metal ion binding"/>
    <property type="evidence" value="ECO:0007669"/>
    <property type="project" value="UniProtKB-KW"/>
</dbReference>
<dbReference type="SMART" id="SM00483">
    <property type="entry name" value="POLXc"/>
    <property type="match status" value="1"/>
</dbReference>
<accession>A0A1C1CYD8</accession>
<dbReference type="AlphaFoldDB" id="A0A1C1CYD8"/>
<keyword evidence="10" id="KW-1185">Reference proteome</keyword>
<keyword evidence="4" id="KW-0548">Nucleotidyltransferase</keyword>
<dbReference type="STRING" id="86049.A0A1C1CYD8"/>
<dbReference type="GO" id="GO:0005634">
    <property type="term" value="C:nucleus"/>
    <property type="evidence" value="ECO:0007669"/>
    <property type="project" value="UniProtKB-SubCell"/>
</dbReference>
<dbReference type="InterPro" id="IPR028207">
    <property type="entry name" value="DNA_pol_B_palm_palm"/>
</dbReference>
<dbReference type="InterPro" id="IPR029398">
    <property type="entry name" value="PolB_thumb"/>
</dbReference>
<dbReference type="InterPro" id="IPR027421">
    <property type="entry name" value="DNA_pol_lamdba_lyase_dom_sf"/>
</dbReference>
<dbReference type="OrthoDB" id="205514at2759"/>
<feature type="compositionally biased region" description="Polar residues" evidence="7">
    <location>
        <begin position="122"/>
        <end position="131"/>
    </location>
</feature>
<name>A0A1C1CYD8_9EURO</name>